<reference evidence="1" key="2">
    <citation type="journal article" date="2022" name="New Phytol.">
        <title>Evolutionary transition to the ectomycorrhizal habit in the genomes of a hyperdiverse lineage of mushroom-forming fungi.</title>
        <authorList>
            <person name="Looney B."/>
            <person name="Miyauchi S."/>
            <person name="Morin E."/>
            <person name="Drula E."/>
            <person name="Courty P.E."/>
            <person name="Kohler A."/>
            <person name="Kuo A."/>
            <person name="LaButti K."/>
            <person name="Pangilinan J."/>
            <person name="Lipzen A."/>
            <person name="Riley R."/>
            <person name="Andreopoulos W."/>
            <person name="He G."/>
            <person name="Johnson J."/>
            <person name="Nolan M."/>
            <person name="Tritt A."/>
            <person name="Barry K.W."/>
            <person name="Grigoriev I.V."/>
            <person name="Nagy L.G."/>
            <person name="Hibbett D."/>
            <person name="Henrissat B."/>
            <person name="Matheny P.B."/>
            <person name="Labbe J."/>
            <person name="Martin F.M."/>
        </authorList>
    </citation>
    <scope>NUCLEOTIDE SEQUENCE</scope>
    <source>
        <strain evidence="1">FP105234-sp</strain>
    </source>
</reference>
<proteinExistence type="predicted"/>
<accession>A0ACB8S738</accession>
<evidence type="ECO:0000313" key="1">
    <source>
        <dbReference type="EMBL" id="KAI0051736.1"/>
    </source>
</evidence>
<name>A0ACB8S738_9AGAM</name>
<dbReference type="EMBL" id="MU275850">
    <property type="protein sequence ID" value="KAI0051736.1"/>
    <property type="molecule type" value="Genomic_DNA"/>
</dbReference>
<sequence length="413" mass="45048">MTSAPTNPLDIPPYQLQSLVDNVVEGHSELRLSASSHLPLEVRCAQALGSEIYVGCSNGELLRFALQANNPDEPEAYSFLSRQVLPNSKPIDEIVLTPSISRALVLSDRQIHFYTLPSLDVVHSIKPVRNVQAFAVDHQHVLRPAPPLNGSPLPIQPIEFCIIKRSGIVLYSLREQLLFQKDIPLPGGAVLARRTGPYLCIAGPEQYSIVNLERSSLTPILPISQAPPESGQPRVRPIIVVISEFEFLILSWNGSSTMGLFVTGDADPTRGTLEWPSHPLSVCLDYPYVTALLPNQTVEVHNVETQAIMQVIPAPPLPSPSIAPALLTNERISLLASVSGFLVPSQEQSEKLRLKRVRLLGRHAQPGGRSGDEDAPTQLAELDAEIPNKMEPEDGAQELEIPAPNPEAAPYNV</sequence>
<gene>
    <name evidence="1" type="ORF">FA95DRAFT_1580471</name>
</gene>
<comment type="caution">
    <text evidence="1">The sequence shown here is derived from an EMBL/GenBank/DDBJ whole genome shotgun (WGS) entry which is preliminary data.</text>
</comment>
<reference evidence="1" key="1">
    <citation type="submission" date="2021-02" db="EMBL/GenBank/DDBJ databases">
        <authorList>
            <consortium name="DOE Joint Genome Institute"/>
            <person name="Ahrendt S."/>
            <person name="Looney B.P."/>
            <person name="Miyauchi S."/>
            <person name="Morin E."/>
            <person name="Drula E."/>
            <person name="Courty P.E."/>
            <person name="Chicoki N."/>
            <person name="Fauchery L."/>
            <person name="Kohler A."/>
            <person name="Kuo A."/>
            <person name="Labutti K."/>
            <person name="Pangilinan J."/>
            <person name="Lipzen A."/>
            <person name="Riley R."/>
            <person name="Andreopoulos W."/>
            <person name="He G."/>
            <person name="Johnson J."/>
            <person name="Barry K.W."/>
            <person name="Grigoriev I.V."/>
            <person name="Nagy L."/>
            <person name="Hibbett D."/>
            <person name="Henrissat B."/>
            <person name="Matheny P.B."/>
            <person name="Labbe J."/>
            <person name="Martin F."/>
        </authorList>
    </citation>
    <scope>NUCLEOTIDE SEQUENCE</scope>
    <source>
        <strain evidence="1">FP105234-sp</strain>
    </source>
</reference>
<keyword evidence="2" id="KW-1185">Reference proteome</keyword>
<dbReference type="Proteomes" id="UP000814033">
    <property type="component" value="Unassembled WGS sequence"/>
</dbReference>
<organism evidence="1 2">
    <name type="scientific">Auriscalpium vulgare</name>
    <dbReference type="NCBI Taxonomy" id="40419"/>
    <lineage>
        <taxon>Eukaryota</taxon>
        <taxon>Fungi</taxon>
        <taxon>Dikarya</taxon>
        <taxon>Basidiomycota</taxon>
        <taxon>Agaricomycotina</taxon>
        <taxon>Agaricomycetes</taxon>
        <taxon>Russulales</taxon>
        <taxon>Auriscalpiaceae</taxon>
        <taxon>Auriscalpium</taxon>
    </lineage>
</organism>
<protein>
    <submittedName>
        <fullName evidence="1">Uncharacterized protein</fullName>
    </submittedName>
</protein>
<evidence type="ECO:0000313" key="2">
    <source>
        <dbReference type="Proteomes" id="UP000814033"/>
    </source>
</evidence>